<dbReference type="RefSeq" id="XP_005818788.1">
    <property type="nucleotide sequence ID" value="XM_005818731.1"/>
</dbReference>
<dbReference type="SUPFAM" id="SSF55455">
    <property type="entry name" value="SRF-like"/>
    <property type="match status" value="1"/>
</dbReference>
<keyword evidence="2" id="KW-0805">Transcription regulation</keyword>
<feature type="non-terminal residue" evidence="7">
    <location>
        <position position="61"/>
    </location>
</feature>
<feature type="domain" description="MADS-box" evidence="6">
    <location>
        <begin position="1"/>
        <end position="61"/>
    </location>
</feature>
<dbReference type="PROSITE" id="PS50066">
    <property type="entry name" value="MADS_BOX_2"/>
    <property type="match status" value="1"/>
</dbReference>
<keyword evidence="5" id="KW-0539">Nucleus</keyword>
<evidence type="ECO:0000256" key="2">
    <source>
        <dbReference type="ARBA" id="ARBA00023015"/>
    </source>
</evidence>
<dbReference type="PANTHER" id="PTHR48019">
    <property type="entry name" value="SERUM RESPONSE FACTOR HOMOLOG"/>
    <property type="match status" value="1"/>
</dbReference>
<dbReference type="GO" id="GO:0003677">
    <property type="term" value="F:DNA binding"/>
    <property type="evidence" value="ECO:0007669"/>
    <property type="project" value="UniProtKB-KW"/>
</dbReference>
<dbReference type="PRINTS" id="PR00404">
    <property type="entry name" value="MADSDOMAIN"/>
</dbReference>
<evidence type="ECO:0000259" key="6">
    <source>
        <dbReference type="PROSITE" id="PS50066"/>
    </source>
</evidence>
<dbReference type="KEGG" id="gtt:GUITHDRAFT_40207"/>
<evidence type="ECO:0000256" key="5">
    <source>
        <dbReference type="ARBA" id="ARBA00023242"/>
    </source>
</evidence>
<accession>L1I6D5</accession>
<comment type="subcellular location">
    <subcellularLocation>
        <location evidence="1">Nucleus</location>
    </subcellularLocation>
</comment>
<dbReference type="EnsemblProtists" id="EKX31808">
    <property type="protein sequence ID" value="EKX31808"/>
    <property type="gene ID" value="GUITHDRAFT_40207"/>
</dbReference>
<sequence>MGRKKIKIARINDERSRHATFAKRKNGLVKKAIELSILCDCEIALVIFNSQGKLTQYASGN</sequence>
<dbReference type="PaxDb" id="55529-EKX31808"/>
<dbReference type="InterPro" id="IPR050142">
    <property type="entry name" value="MADS-box/MEF2_TF"/>
</dbReference>
<proteinExistence type="predicted"/>
<dbReference type="GeneID" id="17288540"/>
<evidence type="ECO:0000256" key="4">
    <source>
        <dbReference type="ARBA" id="ARBA00023163"/>
    </source>
</evidence>
<dbReference type="OMA" id="MTTLMNQ"/>
<reference evidence="8" key="3">
    <citation type="submission" date="2015-06" db="UniProtKB">
        <authorList>
            <consortium name="EnsemblProtists"/>
        </authorList>
    </citation>
    <scope>IDENTIFICATION</scope>
</reference>
<dbReference type="GO" id="GO:0046983">
    <property type="term" value="F:protein dimerization activity"/>
    <property type="evidence" value="ECO:0007669"/>
    <property type="project" value="InterPro"/>
</dbReference>
<evidence type="ECO:0000256" key="1">
    <source>
        <dbReference type="ARBA" id="ARBA00004123"/>
    </source>
</evidence>
<dbReference type="STRING" id="905079.L1I6D5"/>
<dbReference type="PROSITE" id="PS00350">
    <property type="entry name" value="MADS_BOX_1"/>
    <property type="match status" value="1"/>
</dbReference>
<reference evidence="7 9" key="1">
    <citation type="journal article" date="2012" name="Nature">
        <title>Algal genomes reveal evolutionary mosaicism and the fate of nucleomorphs.</title>
        <authorList>
            <consortium name="DOE Joint Genome Institute"/>
            <person name="Curtis B.A."/>
            <person name="Tanifuji G."/>
            <person name="Burki F."/>
            <person name="Gruber A."/>
            <person name="Irimia M."/>
            <person name="Maruyama S."/>
            <person name="Arias M.C."/>
            <person name="Ball S.G."/>
            <person name="Gile G.H."/>
            <person name="Hirakawa Y."/>
            <person name="Hopkins J.F."/>
            <person name="Kuo A."/>
            <person name="Rensing S.A."/>
            <person name="Schmutz J."/>
            <person name="Symeonidi A."/>
            <person name="Elias M."/>
            <person name="Eveleigh R.J."/>
            <person name="Herman E.K."/>
            <person name="Klute M.J."/>
            <person name="Nakayama T."/>
            <person name="Obornik M."/>
            <person name="Reyes-Prieto A."/>
            <person name="Armbrust E.V."/>
            <person name="Aves S.J."/>
            <person name="Beiko R.G."/>
            <person name="Coutinho P."/>
            <person name="Dacks J.B."/>
            <person name="Durnford D.G."/>
            <person name="Fast N.M."/>
            <person name="Green B.R."/>
            <person name="Grisdale C.J."/>
            <person name="Hempel F."/>
            <person name="Henrissat B."/>
            <person name="Hoppner M.P."/>
            <person name="Ishida K."/>
            <person name="Kim E."/>
            <person name="Koreny L."/>
            <person name="Kroth P.G."/>
            <person name="Liu Y."/>
            <person name="Malik S.B."/>
            <person name="Maier U.G."/>
            <person name="McRose D."/>
            <person name="Mock T."/>
            <person name="Neilson J.A."/>
            <person name="Onodera N.T."/>
            <person name="Poole A.M."/>
            <person name="Pritham E.J."/>
            <person name="Richards T.A."/>
            <person name="Rocap G."/>
            <person name="Roy S.W."/>
            <person name="Sarai C."/>
            <person name="Schaack S."/>
            <person name="Shirato S."/>
            <person name="Slamovits C.H."/>
            <person name="Spencer D.F."/>
            <person name="Suzuki S."/>
            <person name="Worden A.Z."/>
            <person name="Zauner S."/>
            <person name="Barry K."/>
            <person name="Bell C."/>
            <person name="Bharti A.K."/>
            <person name="Crow J.A."/>
            <person name="Grimwood J."/>
            <person name="Kramer R."/>
            <person name="Lindquist E."/>
            <person name="Lucas S."/>
            <person name="Salamov A."/>
            <person name="McFadden G.I."/>
            <person name="Lane C.E."/>
            <person name="Keeling P.J."/>
            <person name="Gray M.W."/>
            <person name="Grigoriev I.V."/>
            <person name="Archibald J.M."/>
        </authorList>
    </citation>
    <scope>NUCLEOTIDE SEQUENCE</scope>
    <source>
        <strain evidence="7 9">CCMP2712</strain>
    </source>
</reference>
<dbReference type="SMART" id="SM00432">
    <property type="entry name" value="MADS"/>
    <property type="match status" value="1"/>
</dbReference>
<dbReference type="InterPro" id="IPR002100">
    <property type="entry name" value="TF_MADSbox"/>
</dbReference>
<keyword evidence="4" id="KW-0804">Transcription</keyword>
<dbReference type="Gene3D" id="3.40.1810.10">
    <property type="entry name" value="Transcription factor, MADS-box"/>
    <property type="match status" value="1"/>
</dbReference>
<dbReference type="Proteomes" id="UP000011087">
    <property type="component" value="Unassembled WGS sequence"/>
</dbReference>
<evidence type="ECO:0000313" key="8">
    <source>
        <dbReference type="EnsemblProtists" id="EKX31808"/>
    </source>
</evidence>
<evidence type="ECO:0000256" key="3">
    <source>
        <dbReference type="ARBA" id="ARBA00023125"/>
    </source>
</evidence>
<gene>
    <name evidence="7" type="ORF">GUITHDRAFT_40207</name>
</gene>
<organism evidence="7">
    <name type="scientific">Guillardia theta (strain CCMP2712)</name>
    <name type="common">Cryptophyte</name>
    <dbReference type="NCBI Taxonomy" id="905079"/>
    <lineage>
        <taxon>Eukaryota</taxon>
        <taxon>Cryptophyceae</taxon>
        <taxon>Pyrenomonadales</taxon>
        <taxon>Geminigeraceae</taxon>
        <taxon>Guillardia</taxon>
    </lineage>
</organism>
<dbReference type="eggNOG" id="KOG0014">
    <property type="taxonomic scope" value="Eukaryota"/>
</dbReference>
<dbReference type="HOGENOM" id="CLU_053053_13_5_1"/>
<dbReference type="InterPro" id="IPR036879">
    <property type="entry name" value="TF_MADSbox_sf"/>
</dbReference>
<name>L1I6D5_GUITC</name>
<evidence type="ECO:0000313" key="7">
    <source>
        <dbReference type="EMBL" id="EKX31808.1"/>
    </source>
</evidence>
<reference evidence="9" key="2">
    <citation type="submission" date="2012-11" db="EMBL/GenBank/DDBJ databases">
        <authorList>
            <person name="Kuo A."/>
            <person name="Curtis B.A."/>
            <person name="Tanifuji G."/>
            <person name="Burki F."/>
            <person name="Gruber A."/>
            <person name="Irimia M."/>
            <person name="Maruyama S."/>
            <person name="Arias M.C."/>
            <person name="Ball S.G."/>
            <person name="Gile G.H."/>
            <person name="Hirakawa Y."/>
            <person name="Hopkins J.F."/>
            <person name="Rensing S.A."/>
            <person name="Schmutz J."/>
            <person name="Symeonidi A."/>
            <person name="Elias M."/>
            <person name="Eveleigh R.J."/>
            <person name="Herman E.K."/>
            <person name="Klute M.J."/>
            <person name="Nakayama T."/>
            <person name="Obornik M."/>
            <person name="Reyes-Prieto A."/>
            <person name="Armbrust E.V."/>
            <person name="Aves S.J."/>
            <person name="Beiko R.G."/>
            <person name="Coutinho P."/>
            <person name="Dacks J.B."/>
            <person name="Durnford D.G."/>
            <person name="Fast N.M."/>
            <person name="Green B.R."/>
            <person name="Grisdale C."/>
            <person name="Hempe F."/>
            <person name="Henrissat B."/>
            <person name="Hoppner M.P."/>
            <person name="Ishida K.-I."/>
            <person name="Kim E."/>
            <person name="Koreny L."/>
            <person name="Kroth P.G."/>
            <person name="Liu Y."/>
            <person name="Malik S.-B."/>
            <person name="Maier U.G."/>
            <person name="McRose D."/>
            <person name="Mock T."/>
            <person name="Neilson J.A."/>
            <person name="Onodera N.T."/>
            <person name="Poole A.M."/>
            <person name="Pritham E.J."/>
            <person name="Richards T.A."/>
            <person name="Rocap G."/>
            <person name="Roy S.W."/>
            <person name="Sarai C."/>
            <person name="Schaack S."/>
            <person name="Shirato S."/>
            <person name="Slamovits C.H."/>
            <person name="Spencer D.F."/>
            <person name="Suzuki S."/>
            <person name="Worden A.Z."/>
            <person name="Zauner S."/>
            <person name="Barry K."/>
            <person name="Bell C."/>
            <person name="Bharti A.K."/>
            <person name="Crow J.A."/>
            <person name="Grimwood J."/>
            <person name="Kramer R."/>
            <person name="Lindquist E."/>
            <person name="Lucas S."/>
            <person name="Salamov A."/>
            <person name="McFadden G.I."/>
            <person name="Lane C.E."/>
            <person name="Keeling P.J."/>
            <person name="Gray M.W."/>
            <person name="Grigoriev I.V."/>
            <person name="Archibald J.M."/>
        </authorList>
    </citation>
    <scope>NUCLEOTIDE SEQUENCE</scope>
    <source>
        <strain evidence="9">CCMP2712</strain>
    </source>
</reference>
<keyword evidence="3" id="KW-0238">DNA-binding</keyword>
<keyword evidence="9" id="KW-1185">Reference proteome</keyword>
<dbReference type="GO" id="GO:0005634">
    <property type="term" value="C:nucleus"/>
    <property type="evidence" value="ECO:0007669"/>
    <property type="project" value="UniProtKB-SubCell"/>
</dbReference>
<dbReference type="Pfam" id="PF00319">
    <property type="entry name" value="SRF-TF"/>
    <property type="match status" value="1"/>
</dbReference>
<protein>
    <recommendedName>
        <fullName evidence="6">MADS-box domain-containing protein</fullName>
    </recommendedName>
</protein>
<evidence type="ECO:0000313" key="9">
    <source>
        <dbReference type="Proteomes" id="UP000011087"/>
    </source>
</evidence>
<dbReference type="OrthoDB" id="1898716at2759"/>
<dbReference type="AlphaFoldDB" id="L1I6D5"/>
<dbReference type="EMBL" id="JH993234">
    <property type="protein sequence ID" value="EKX31808.1"/>
    <property type="molecule type" value="Genomic_DNA"/>
</dbReference>